<name>A0A975XTS7_9RHOO</name>
<dbReference type="AlphaFoldDB" id="A0A975XTS7"/>
<evidence type="ECO:0000313" key="3">
    <source>
        <dbReference type="EMBL" id="QWT48049.1"/>
    </source>
</evidence>
<protein>
    <submittedName>
        <fullName evidence="3">Chalcone isomerase family protein</fullName>
    </submittedName>
</protein>
<keyword evidence="3" id="KW-0413">Isomerase</keyword>
<evidence type="ECO:0000313" key="4">
    <source>
        <dbReference type="Proteomes" id="UP000683428"/>
    </source>
</evidence>
<sequence length="194" mass="20928">MKHPLLTTLLAATLLVAGLNARATEVAGVRFDDRQHLEQQELVLNGAGLRSKFFIKVYAMGLYLPEKKTDAAGVLNSKGPKRITIVPLMELSAQQFVEALSGGIEKNLSDTEIAPLKDRLQTFDNTLLALGKASKGTPIALDWVPGKGTRLVVGGQAKGNPIPGEDFYRALLRIWLGDKPTQGDLKDNLLGKAS</sequence>
<dbReference type="PANTHER" id="PTHR47698:SF2">
    <property type="entry name" value="FATTY-ACID-BINDING PROTEIN 3, CHLOROPLASTIC"/>
    <property type="match status" value="1"/>
</dbReference>
<reference evidence="3" key="1">
    <citation type="submission" date="2020-11" db="EMBL/GenBank/DDBJ databases">
        <title>Azospira inquinata sp. nov.</title>
        <authorList>
            <person name="Moe W.M."/>
            <person name="Mikes M.C."/>
        </authorList>
    </citation>
    <scope>NUCLEOTIDE SEQUENCE</scope>
    <source>
        <strain evidence="3">Azo-3</strain>
    </source>
</reference>
<dbReference type="InterPro" id="IPR016087">
    <property type="entry name" value="Chalcone_isomerase"/>
</dbReference>
<gene>
    <name evidence="3" type="ORF">Azoinq_09205</name>
</gene>
<dbReference type="GO" id="GO:0016853">
    <property type="term" value="F:isomerase activity"/>
    <property type="evidence" value="ECO:0007669"/>
    <property type="project" value="UniProtKB-KW"/>
</dbReference>
<accession>A0A975XTS7</accession>
<feature type="signal peptide" evidence="1">
    <location>
        <begin position="1"/>
        <end position="23"/>
    </location>
</feature>
<dbReference type="Pfam" id="PF16036">
    <property type="entry name" value="Chalcone_3"/>
    <property type="match status" value="1"/>
</dbReference>
<feature type="domain" description="Chalcone isomerase" evidence="2">
    <location>
        <begin position="23"/>
        <end position="191"/>
    </location>
</feature>
<dbReference type="EMBL" id="CP064782">
    <property type="protein sequence ID" value="QWT48049.1"/>
    <property type="molecule type" value="Genomic_DNA"/>
</dbReference>
<organism evidence="3 4">
    <name type="scientific">Azospira inquinata</name>
    <dbReference type="NCBI Taxonomy" id="2785627"/>
    <lineage>
        <taxon>Bacteria</taxon>
        <taxon>Pseudomonadati</taxon>
        <taxon>Pseudomonadota</taxon>
        <taxon>Betaproteobacteria</taxon>
        <taxon>Rhodocyclales</taxon>
        <taxon>Rhodocyclaceae</taxon>
        <taxon>Azospira</taxon>
    </lineage>
</organism>
<dbReference type="RefSeq" id="WP_216129784.1">
    <property type="nucleotide sequence ID" value="NZ_CP064782.1"/>
</dbReference>
<dbReference type="Proteomes" id="UP000683428">
    <property type="component" value="Chromosome"/>
</dbReference>
<dbReference type="KEGG" id="aiq:Azoinq_09205"/>
<evidence type="ECO:0000259" key="2">
    <source>
        <dbReference type="Pfam" id="PF16036"/>
    </source>
</evidence>
<proteinExistence type="predicted"/>
<feature type="chain" id="PRO_5038115525" evidence="1">
    <location>
        <begin position="24"/>
        <end position="194"/>
    </location>
</feature>
<dbReference type="PANTHER" id="PTHR47698">
    <property type="entry name" value="FATTY-ACID-BINDING PROTEIN 3, CHLOROPLASTIC"/>
    <property type="match status" value="1"/>
</dbReference>
<keyword evidence="4" id="KW-1185">Reference proteome</keyword>
<keyword evidence="1" id="KW-0732">Signal</keyword>
<evidence type="ECO:0000256" key="1">
    <source>
        <dbReference type="SAM" id="SignalP"/>
    </source>
</evidence>